<dbReference type="PANTHER" id="PTHR35186">
    <property type="entry name" value="ANK_REP_REGION DOMAIN-CONTAINING PROTEIN"/>
    <property type="match status" value="1"/>
</dbReference>
<evidence type="ECO:0000256" key="1">
    <source>
        <dbReference type="SAM" id="SignalP"/>
    </source>
</evidence>
<comment type="caution">
    <text evidence="3">The sequence shown here is derived from an EMBL/GenBank/DDBJ whole genome shotgun (WGS) entry which is preliminary data.</text>
</comment>
<protein>
    <recommendedName>
        <fullName evidence="2">DUF7580 domain-containing protein</fullName>
    </recommendedName>
</protein>
<keyword evidence="4" id="KW-1185">Reference proteome</keyword>
<reference evidence="3 4" key="1">
    <citation type="submission" date="2023-01" db="EMBL/GenBank/DDBJ databases">
        <title>Analysis of 21 Apiospora genomes using comparative genomics revels a genus with tremendous synthesis potential of carbohydrate active enzymes and secondary metabolites.</title>
        <authorList>
            <person name="Sorensen T."/>
        </authorList>
    </citation>
    <scope>NUCLEOTIDE SEQUENCE [LARGE SCALE GENOMIC DNA]</scope>
    <source>
        <strain evidence="3 4">CBS 135458</strain>
    </source>
</reference>
<gene>
    <name evidence="3" type="ORF">PG994_014799</name>
</gene>
<dbReference type="PANTHER" id="PTHR35186:SF4">
    <property type="entry name" value="PRION-INHIBITION AND PROPAGATION HELO DOMAIN-CONTAINING PROTEIN"/>
    <property type="match status" value="1"/>
</dbReference>
<dbReference type="Pfam" id="PF24476">
    <property type="entry name" value="DUF7580"/>
    <property type="match status" value="1"/>
</dbReference>
<keyword evidence="1" id="KW-0732">Signal</keyword>
<organism evidence="3 4">
    <name type="scientific">Apiospora phragmitis</name>
    <dbReference type="NCBI Taxonomy" id="2905665"/>
    <lineage>
        <taxon>Eukaryota</taxon>
        <taxon>Fungi</taxon>
        <taxon>Dikarya</taxon>
        <taxon>Ascomycota</taxon>
        <taxon>Pezizomycotina</taxon>
        <taxon>Sordariomycetes</taxon>
        <taxon>Xylariomycetidae</taxon>
        <taxon>Amphisphaeriales</taxon>
        <taxon>Apiosporaceae</taxon>
        <taxon>Apiospora</taxon>
    </lineage>
</organism>
<accession>A0ABR1SUZ1</accession>
<dbReference type="GeneID" id="92099271"/>
<dbReference type="Proteomes" id="UP001480595">
    <property type="component" value="Unassembled WGS sequence"/>
</dbReference>
<evidence type="ECO:0000313" key="4">
    <source>
        <dbReference type="Proteomes" id="UP001480595"/>
    </source>
</evidence>
<name>A0ABR1SUZ1_9PEZI</name>
<sequence length="577" mass="65662">MSGIELVGLSLAVFPLVISLLEHYESGYQGLRDWVRFRRDFTQLVNDLNRENIMFRQHVEGVLRSFTESEFELNRMMTNFDGDLWKSPVLAERLQHKLSGMGEYQNYQASLRSIHESLTTMAQKIGACEIPDDNGQNPGTKGLHFQKRLRKLQFVLHKKKWVAEVSNLGWQIDRIGKLLGEAEALAPGRQSRTSATHHAVNRVRSQASSLHDAITRGWLNGCRESHTFKLVMSKQPKRTTPESDVSRMLKVSFPLRHRHWQKHLEPLSEDDAWQAFDASSILSIQKANAHQFTSEAYQDASTGTTLSAQVTSSDQETTSTVLTEPDIPGRINNLCGAIHMHREDTMLGYLEDESGTLHALNPNSSLSFTSADISGVVRLDELLEGGLQRHQKKPLSEMAYTSPQLPRRRRMAVALTLTYAMLELSSTPWLPGFFRGMNVYFFQRSNGEIMVDNPFVREQQEVDHSKALLAIGIMIMELWFGQTIESRPFWKDHCDAQGREKEFTSLTAALEWQKKTRDEAGVMLHEITHRCIRGNFGVMTMDLNNADCVRTVYDHVTKPLESLLGHFWPDSTAHDLN</sequence>
<dbReference type="EMBL" id="JAQQWL010000016">
    <property type="protein sequence ID" value="KAK8038032.1"/>
    <property type="molecule type" value="Genomic_DNA"/>
</dbReference>
<proteinExistence type="predicted"/>
<evidence type="ECO:0000259" key="2">
    <source>
        <dbReference type="Pfam" id="PF24476"/>
    </source>
</evidence>
<evidence type="ECO:0000313" key="3">
    <source>
        <dbReference type="EMBL" id="KAK8038032.1"/>
    </source>
</evidence>
<dbReference type="RefSeq" id="XP_066707884.1">
    <property type="nucleotide sequence ID" value="XM_066866208.1"/>
</dbReference>
<feature type="signal peptide" evidence="1">
    <location>
        <begin position="1"/>
        <end position="19"/>
    </location>
</feature>
<feature type="domain" description="DUF7580" evidence="2">
    <location>
        <begin position="201"/>
        <end position="564"/>
    </location>
</feature>
<dbReference type="InterPro" id="IPR056002">
    <property type="entry name" value="DUF7580"/>
</dbReference>
<feature type="chain" id="PRO_5046498435" description="DUF7580 domain-containing protein" evidence="1">
    <location>
        <begin position="20"/>
        <end position="577"/>
    </location>
</feature>